<protein>
    <submittedName>
        <fullName evidence="1">Uncharacterized protein</fullName>
    </submittedName>
</protein>
<sequence length="30" mass="3621">MYFPMIMFSITLGNNYLEKAMVKGMHWRPN</sequence>
<dbReference type="AlphaFoldDB" id="A0A0A9AKF8"/>
<evidence type="ECO:0000313" key="1">
    <source>
        <dbReference type="EMBL" id="JAD50373.1"/>
    </source>
</evidence>
<reference evidence="1" key="1">
    <citation type="submission" date="2014-09" db="EMBL/GenBank/DDBJ databases">
        <authorList>
            <person name="Magalhaes I.L.F."/>
            <person name="Oliveira U."/>
            <person name="Santos F.R."/>
            <person name="Vidigal T.H.D.A."/>
            <person name="Brescovit A.D."/>
            <person name="Santos A.J."/>
        </authorList>
    </citation>
    <scope>NUCLEOTIDE SEQUENCE</scope>
    <source>
        <tissue evidence="1">Shoot tissue taken approximately 20 cm above the soil surface</tissue>
    </source>
</reference>
<name>A0A0A9AKF8_ARUDO</name>
<proteinExistence type="predicted"/>
<dbReference type="EMBL" id="GBRH01247522">
    <property type="protein sequence ID" value="JAD50373.1"/>
    <property type="molecule type" value="Transcribed_RNA"/>
</dbReference>
<reference evidence="1" key="2">
    <citation type="journal article" date="2015" name="Data Brief">
        <title>Shoot transcriptome of the giant reed, Arundo donax.</title>
        <authorList>
            <person name="Barrero R.A."/>
            <person name="Guerrero F.D."/>
            <person name="Moolhuijzen P."/>
            <person name="Goolsby J.A."/>
            <person name="Tidwell J."/>
            <person name="Bellgard S.E."/>
            <person name="Bellgard M.I."/>
        </authorList>
    </citation>
    <scope>NUCLEOTIDE SEQUENCE</scope>
    <source>
        <tissue evidence="1">Shoot tissue taken approximately 20 cm above the soil surface</tissue>
    </source>
</reference>
<accession>A0A0A9AKF8</accession>
<organism evidence="1">
    <name type="scientific">Arundo donax</name>
    <name type="common">Giant reed</name>
    <name type="synonym">Donax arundinaceus</name>
    <dbReference type="NCBI Taxonomy" id="35708"/>
    <lineage>
        <taxon>Eukaryota</taxon>
        <taxon>Viridiplantae</taxon>
        <taxon>Streptophyta</taxon>
        <taxon>Embryophyta</taxon>
        <taxon>Tracheophyta</taxon>
        <taxon>Spermatophyta</taxon>
        <taxon>Magnoliopsida</taxon>
        <taxon>Liliopsida</taxon>
        <taxon>Poales</taxon>
        <taxon>Poaceae</taxon>
        <taxon>PACMAD clade</taxon>
        <taxon>Arundinoideae</taxon>
        <taxon>Arundineae</taxon>
        <taxon>Arundo</taxon>
    </lineage>
</organism>